<dbReference type="RefSeq" id="WP_124398130.1">
    <property type="nucleotide sequence ID" value="NZ_BHZE01000015.1"/>
</dbReference>
<dbReference type="Pfam" id="PF00498">
    <property type="entry name" value="FHA"/>
    <property type="match status" value="1"/>
</dbReference>
<dbReference type="Gene3D" id="2.40.10.10">
    <property type="entry name" value="Trypsin-like serine proteases"/>
    <property type="match status" value="1"/>
</dbReference>
<feature type="transmembrane region" description="Helical" evidence="1">
    <location>
        <begin position="161"/>
        <end position="181"/>
    </location>
</feature>
<dbReference type="PROSITE" id="PS50006">
    <property type="entry name" value="FHA_DOMAIN"/>
    <property type="match status" value="1"/>
</dbReference>
<dbReference type="Gene3D" id="2.60.200.20">
    <property type="match status" value="1"/>
</dbReference>
<accession>A0A401XM48</accession>
<protein>
    <recommendedName>
        <fullName evidence="2">FHA domain-containing protein</fullName>
    </recommendedName>
</protein>
<sequence length="535" mass="59501">MERATQNMTGAAKFRQSIGAGFSALSGSTNYFSLEFLTSDDFHKAGSREDVIVNYIEIGRDASCGIRISDKYPTVSRKHAAIQKEGSQYVLIHLSKSNPTLLNGRPVQNRWYLQNGDTIQLSLEGPKMTFLIPKNNKANSISLTRRLSLFGKQALRPYKTALAVMSVLLLLTLSGGGYYIWQDSLKDKQFQQELADAVKRATELEQKSKQQSDSLMAALGYSQQEIKDLRNKVARIPKTPSTVTPPPAQPSKTNTEEAQELIKNVINDVLFMKTTMSLKTGTNTIELMSGSCTCFLTNENKIVTAKHCVTPTYLLVDFDDIEHIFLNKEEILANILLYEKKALDIRYEIFSPDGKRFTFTYNDVKGTGNKQEKIIVDISKPSDSRQQQIYEFLAKIFGANPNDPSFKLPLLVDDMNDGDWAYFEVNQSGNIEIDRELSKSLKYMTPLYVFGYPAGYGANISKSSFKPIYGEAVSTIDGLDDNTGYIFAASMGTTQGNSGGPIFTMKDGKIKAVGIVSGKFRNTISVYTPVSQIPK</sequence>
<keyword evidence="4" id="KW-1185">Reference proteome</keyword>
<organism evidence="3 4">
    <name type="scientific">Thermaurantimonas aggregans</name>
    <dbReference type="NCBI Taxonomy" id="2173829"/>
    <lineage>
        <taxon>Bacteria</taxon>
        <taxon>Pseudomonadati</taxon>
        <taxon>Bacteroidota</taxon>
        <taxon>Flavobacteriia</taxon>
        <taxon>Flavobacteriales</taxon>
        <taxon>Schleiferiaceae</taxon>
        <taxon>Thermaurantimonas</taxon>
    </lineage>
</organism>
<proteinExistence type="predicted"/>
<keyword evidence="1" id="KW-1133">Transmembrane helix</keyword>
<name>A0A401XM48_9FLAO</name>
<dbReference type="SMART" id="SM00240">
    <property type="entry name" value="FHA"/>
    <property type="match status" value="1"/>
</dbReference>
<feature type="domain" description="FHA" evidence="2">
    <location>
        <begin position="56"/>
        <end position="107"/>
    </location>
</feature>
<dbReference type="OrthoDB" id="151099at2"/>
<comment type="caution">
    <text evidence="3">The sequence shown here is derived from an EMBL/GenBank/DDBJ whole genome shotgun (WGS) entry which is preliminary data.</text>
</comment>
<evidence type="ECO:0000259" key="2">
    <source>
        <dbReference type="PROSITE" id="PS50006"/>
    </source>
</evidence>
<evidence type="ECO:0000256" key="1">
    <source>
        <dbReference type="SAM" id="Phobius"/>
    </source>
</evidence>
<evidence type="ECO:0000313" key="4">
    <source>
        <dbReference type="Proteomes" id="UP000286715"/>
    </source>
</evidence>
<reference evidence="3 4" key="1">
    <citation type="submission" date="2018-11" db="EMBL/GenBank/DDBJ databases">
        <title>Schleiferia aggregans sp. nov., a moderately thermophilic heterotrophic bacterium isolated from microbial mats at a terrestrial hot spring.</title>
        <authorList>
            <person name="Iino T."/>
            <person name="Ohkuma M."/>
            <person name="Haruta S."/>
        </authorList>
    </citation>
    <scope>NUCLEOTIDE SEQUENCE [LARGE SCALE GENOMIC DNA]</scope>
    <source>
        <strain evidence="3 4">LA</strain>
    </source>
</reference>
<evidence type="ECO:0000313" key="3">
    <source>
        <dbReference type="EMBL" id="GCD78068.1"/>
    </source>
</evidence>
<keyword evidence="1" id="KW-0812">Transmembrane</keyword>
<dbReference type="InterPro" id="IPR008984">
    <property type="entry name" value="SMAD_FHA_dom_sf"/>
</dbReference>
<dbReference type="Pfam" id="PF13365">
    <property type="entry name" value="Trypsin_2"/>
    <property type="match status" value="1"/>
</dbReference>
<dbReference type="Proteomes" id="UP000286715">
    <property type="component" value="Unassembled WGS sequence"/>
</dbReference>
<dbReference type="InterPro" id="IPR000253">
    <property type="entry name" value="FHA_dom"/>
</dbReference>
<keyword evidence="1" id="KW-0472">Membrane</keyword>
<dbReference type="InterPro" id="IPR009003">
    <property type="entry name" value="Peptidase_S1_PA"/>
</dbReference>
<gene>
    <name evidence="3" type="ORF">JCM31826_15500</name>
</gene>
<dbReference type="SUPFAM" id="SSF50494">
    <property type="entry name" value="Trypsin-like serine proteases"/>
    <property type="match status" value="1"/>
</dbReference>
<dbReference type="EMBL" id="BHZE01000015">
    <property type="protein sequence ID" value="GCD78068.1"/>
    <property type="molecule type" value="Genomic_DNA"/>
</dbReference>
<dbReference type="AlphaFoldDB" id="A0A401XM48"/>
<dbReference type="CDD" id="cd00060">
    <property type="entry name" value="FHA"/>
    <property type="match status" value="1"/>
</dbReference>
<dbReference type="InterPro" id="IPR043504">
    <property type="entry name" value="Peptidase_S1_PA_chymotrypsin"/>
</dbReference>
<dbReference type="SUPFAM" id="SSF49879">
    <property type="entry name" value="SMAD/FHA domain"/>
    <property type="match status" value="1"/>
</dbReference>